<accession>A0A2Z7CPM0</accession>
<evidence type="ECO:0000256" key="1">
    <source>
        <dbReference type="SAM" id="MobiDB-lite"/>
    </source>
</evidence>
<protein>
    <submittedName>
        <fullName evidence="2">Uncharacterized protein</fullName>
    </submittedName>
</protein>
<sequence length="299" mass="33818">MSTLKAVKSAQFVPSSLKYLNRVLTSHCNSRPRQPDLSWLGKHGRDSLELKSVRARLKLARNHLLRSVQQSNNAQSDFSRNPHTPAASRSLPQVVPQPLMSTIDRATHKESSATKIIENKGWNRQKSREETFGEHCCTQNHQTTKQEESYNRNHLFLSTKPAATIRRCIYKGTSKRRRSATTTDDRFLPKQPTAGIRLLTQSVTTPNDVASGIRHPRCQQLIKPSLVTLHNSNDDVSRTRHLRCQQLIQRVAPKTLSFNLSKRRRLTSTTGSSNQQLVSRLKQFLTNATADSATISSQH</sequence>
<name>A0A2Z7CPM0_9LAMI</name>
<dbReference type="AlphaFoldDB" id="A0A2Z7CPM0"/>
<keyword evidence="3" id="KW-1185">Reference proteome</keyword>
<feature type="region of interest" description="Disordered" evidence="1">
    <location>
        <begin position="67"/>
        <end position="93"/>
    </location>
</feature>
<gene>
    <name evidence="2" type="ORF">F511_19253</name>
</gene>
<dbReference type="Proteomes" id="UP000250235">
    <property type="component" value="Unassembled WGS sequence"/>
</dbReference>
<dbReference type="EMBL" id="KQ993824">
    <property type="protein sequence ID" value="KZV48713.1"/>
    <property type="molecule type" value="Genomic_DNA"/>
</dbReference>
<evidence type="ECO:0000313" key="2">
    <source>
        <dbReference type="EMBL" id="KZV48713.1"/>
    </source>
</evidence>
<reference evidence="2 3" key="1">
    <citation type="journal article" date="2015" name="Proc. Natl. Acad. Sci. U.S.A.">
        <title>The resurrection genome of Boea hygrometrica: A blueprint for survival of dehydration.</title>
        <authorList>
            <person name="Xiao L."/>
            <person name="Yang G."/>
            <person name="Zhang L."/>
            <person name="Yang X."/>
            <person name="Zhao S."/>
            <person name="Ji Z."/>
            <person name="Zhou Q."/>
            <person name="Hu M."/>
            <person name="Wang Y."/>
            <person name="Chen M."/>
            <person name="Xu Y."/>
            <person name="Jin H."/>
            <person name="Xiao X."/>
            <person name="Hu G."/>
            <person name="Bao F."/>
            <person name="Hu Y."/>
            <person name="Wan P."/>
            <person name="Li L."/>
            <person name="Deng X."/>
            <person name="Kuang T."/>
            <person name="Xiang C."/>
            <person name="Zhu J.K."/>
            <person name="Oliver M.J."/>
            <person name="He Y."/>
        </authorList>
    </citation>
    <scope>NUCLEOTIDE SEQUENCE [LARGE SCALE GENOMIC DNA]</scope>
    <source>
        <strain evidence="3">cv. XS01</strain>
    </source>
</reference>
<organism evidence="2 3">
    <name type="scientific">Dorcoceras hygrometricum</name>
    <dbReference type="NCBI Taxonomy" id="472368"/>
    <lineage>
        <taxon>Eukaryota</taxon>
        <taxon>Viridiplantae</taxon>
        <taxon>Streptophyta</taxon>
        <taxon>Embryophyta</taxon>
        <taxon>Tracheophyta</taxon>
        <taxon>Spermatophyta</taxon>
        <taxon>Magnoliopsida</taxon>
        <taxon>eudicotyledons</taxon>
        <taxon>Gunneridae</taxon>
        <taxon>Pentapetalae</taxon>
        <taxon>asterids</taxon>
        <taxon>lamiids</taxon>
        <taxon>Lamiales</taxon>
        <taxon>Gesneriaceae</taxon>
        <taxon>Didymocarpoideae</taxon>
        <taxon>Trichosporeae</taxon>
        <taxon>Loxocarpinae</taxon>
        <taxon>Dorcoceras</taxon>
    </lineage>
</organism>
<feature type="compositionally biased region" description="Polar residues" evidence="1">
    <location>
        <begin position="67"/>
        <end position="82"/>
    </location>
</feature>
<evidence type="ECO:0000313" key="3">
    <source>
        <dbReference type="Proteomes" id="UP000250235"/>
    </source>
</evidence>
<proteinExistence type="predicted"/>